<gene>
    <name evidence="2" type="ORF">E6K76_03555</name>
</gene>
<dbReference type="AlphaFoldDB" id="A0A538T820"/>
<evidence type="ECO:0000313" key="3">
    <source>
        <dbReference type="Proteomes" id="UP000316852"/>
    </source>
</evidence>
<keyword evidence="1" id="KW-1133">Transmembrane helix</keyword>
<protein>
    <submittedName>
        <fullName evidence="2">Phosphatidate cytidylyltransferase</fullName>
    </submittedName>
</protein>
<sequence>MLLASELKRKAIHLASLSIPIAYYVSPASWGRTWERALLASVIVSLAIEVFRLHNPRIRIVFRHFFGELLRNHEEASLLGSTYLLIAVLLTIHLFDKPVAVLALAFLILGDTVAAIVGKSIGKTSLLGGKTLEGSFSCFAVCYGLTLLMPGIPFYVGLVGALTATIFELLPIPLDDNFRIPLSAGFAMELLLR</sequence>
<name>A0A538T820_UNCEI</name>
<feature type="transmembrane region" description="Helical" evidence="1">
    <location>
        <begin position="101"/>
        <end position="118"/>
    </location>
</feature>
<comment type="caution">
    <text evidence="2">The sequence shown here is derived from an EMBL/GenBank/DDBJ whole genome shotgun (WGS) entry which is preliminary data.</text>
</comment>
<proteinExistence type="predicted"/>
<feature type="transmembrane region" description="Helical" evidence="1">
    <location>
        <begin position="76"/>
        <end position="95"/>
    </location>
</feature>
<dbReference type="Proteomes" id="UP000316852">
    <property type="component" value="Unassembled WGS sequence"/>
</dbReference>
<feature type="transmembrane region" description="Helical" evidence="1">
    <location>
        <begin position="12"/>
        <end position="31"/>
    </location>
</feature>
<organism evidence="2 3">
    <name type="scientific">Eiseniibacteriota bacterium</name>
    <dbReference type="NCBI Taxonomy" id="2212470"/>
    <lineage>
        <taxon>Bacteria</taxon>
        <taxon>Candidatus Eiseniibacteriota</taxon>
    </lineage>
</organism>
<dbReference type="EMBL" id="VBOW01000019">
    <property type="protein sequence ID" value="TMQ59793.1"/>
    <property type="molecule type" value="Genomic_DNA"/>
</dbReference>
<dbReference type="GO" id="GO:0004143">
    <property type="term" value="F:ATP-dependent diacylglycerol kinase activity"/>
    <property type="evidence" value="ECO:0007669"/>
    <property type="project" value="InterPro"/>
</dbReference>
<evidence type="ECO:0000256" key="1">
    <source>
        <dbReference type="SAM" id="Phobius"/>
    </source>
</evidence>
<keyword evidence="1" id="KW-0472">Membrane</keyword>
<reference evidence="2 3" key="1">
    <citation type="journal article" date="2019" name="Nat. Microbiol.">
        <title>Mediterranean grassland soil C-N compound turnover is dependent on rainfall and depth, and is mediated by genomically divergent microorganisms.</title>
        <authorList>
            <person name="Diamond S."/>
            <person name="Andeer P.F."/>
            <person name="Li Z."/>
            <person name="Crits-Christoph A."/>
            <person name="Burstein D."/>
            <person name="Anantharaman K."/>
            <person name="Lane K.R."/>
            <person name="Thomas B.C."/>
            <person name="Pan C."/>
            <person name="Northen T.R."/>
            <person name="Banfield J.F."/>
        </authorList>
    </citation>
    <scope>NUCLEOTIDE SEQUENCE [LARGE SCALE GENOMIC DNA]</scope>
    <source>
        <strain evidence="2">WS_6</strain>
    </source>
</reference>
<keyword evidence="2" id="KW-0548">Nucleotidyltransferase</keyword>
<dbReference type="GO" id="GO:0016779">
    <property type="term" value="F:nucleotidyltransferase activity"/>
    <property type="evidence" value="ECO:0007669"/>
    <property type="project" value="UniProtKB-KW"/>
</dbReference>
<keyword evidence="2" id="KW-0808">Transferase</keyword>
<dbReference type="InterPro" id="IPR037997">
    <property type="entry name" value="Dgk1-like"/>
</dbReference>
<dbReference type="PANTHER" id="PTHR31303:SF1">
    <property type="entry name" value="CTP-DEPENDENT DIACYLGLYCEROL KINASE 1"/>
    <property type="match status" value="1"/>
</dbReference>
<feature type="transmembrane region" description="Helical" evidence="1">
    <location>
        <begin position="139"/>
        <end position="167"/>
    </location>
</feature>
<evidence type="ECO:0000313" key="2">
    <source>
        <dbReference type="EMBL" id="TMQ59793.1"/>
    </source>
</evidence>
<feature type="transmembrane region" description="Helical" evidence="1">
    <location>
        <begin position="37"/>
        <end position="55"/>
    </location>
</feature>
<keyword evidence="1" id="KW-0812">Transmembrane</keyword>
<accession>A0A538T820</accession>
<dbReference type="PANTHER" id="PTHR31303">
    <property type="entry name" value="CTP-DEPENDENT DIACYLGLYCEROL KINASE 1"/>
    <property type="match status" value="1"/>
</dbReference>